<feature type="signal peptide" evidence="1">
    <location>
        <begin position="1"/>
        <end position="17"/>
    </location>
</feature>
<evidence type="ECO:0000313" key="2">
    <source>
        <dbReference type="EMBL" id="SDF05629.1"/>
    </source>
</evidence>
<protein>
    <submittedName>
        <fullName evidence="2">Uncharacterized protein</fullName>
    </submittedName>
</protein>
<keyword evidence="1" id="KW-0732">Signal</keyword>
<reference evidence="3" key="1">
    <citation type="submission" date="2016-10" db="EMBL/GenBank/DDBJ databases">
        <authorList>
            <person name="Varghese N."/>
            <person name="Submissions S."/>
        </authorList>
    </citation>
    <scope>NUCLEOTIDE SEQUENCE [LARGE SCALE GENOMIC DNA]</scope>
    <source>
        <strain evidence="3">DSM 527</strain>
    </source>
</reference>
<evidence type="ECO:0000313" key="3">
    <source>
        <dbReference type="Proteomes" id="UP000199045"/>
    </source>
</evidence>
<accession>A0A1G7HZQ1</accession>
<dbReference type="AlphaFoldDB" id="A0A1G7HZQ1"/>
<sequence>MKYISGIIAILLLSVFAACEDETKSCDQTLISDLGMNFKKDTLQGFLVKDTIWPKVTLFALGKDSIVRNVPRSSVFMSLDPLADSSRFYLKLDSTMVPDTLTFRYKRKQNFVSPGCGFATFFTLDTVITTYNTIDSLHINNREVNSTNDTHISLFFIY</sequence>
<dbReference type="EMBL" id="FNBN01000001">
    <property type="protein sequence ID" value="SDF05629.1"/>
    <property type="molecule type" value="Genomic_DNA"/>
</dbReference>
<dbReference type="PROSITE" id="PS51257">
    <property type="entry name" value="PROKAR_LIPOPROTEIN"/>
    <property type="match status" value="1"/>
</dbReference>
<organism evidence="2 3">
    <name type="scientific">Chitinophaga filiformis</name>
    <name type="common">Myxococcus filiformis</name>
    <name type="synonym">Flexibacter filiformis</name>
    <dbReference type="NCBI Taxonomy" id="104663"/>
    <lineage>
        <taxon>Bacteria</taxon>
        <taxon>Pseudomonadati</taxon>
        <taxon>Bacteroidota</taxon>
        <taxon>Chitinophagia</taxon>
        <taxon>Chitinophagales</taxon>
        <taxon>Chitinophagaceae</taxon>
        <taxon>Chitinophaga</taxon>
    </lineage>
</organism>
<dbReference type="STRING" id="104663.SAMN04488121_101653"/>
<dbReference type="InterPro" id="IPR045607">
    <property type="entry name" value="DUF6452"/>
</dbReference>
<gene>
    <name evidence="2" type="ORF">SAMN04488121_101653</name>
</gene>
<evidence type="ECO:0000256" key="1">
    <source>
        <dbReference type="SAM" id="SignalP"/>
    </source>
</evidence>
<dbReference type="RefSeq" id="WP_089828787.1">
    <property type="nucleotide sequence ID" value="NZ_FNBN01000001.1"/>
</dbReference>
<proteinExistence type="predicted"/>
<name>A0A1G7HZQ1_CHIFI</name>
<feature type="chain" id="PRO_5011523310" evidence="1">
    <location>
        <begin position="18"/>
        <end position="158"/>
    </location>
</feature>
<dbReference type="Pfam" id="PF20050">
    <property type="entry name" value="DUF6452"/>
    <property type="match status" value="1"/>
</dbReference>
<dbReference type="Proteomes" id="UP000199045">
    <property type="component" value="Unassembled WGS sequence"/>
</dbReference>
<dbReference type="OrthoDB" id="663527at2"/>